<sequence>MSHLDYRRDLVNSFYVSEDPYHKRRIGDLMKDGTRLQSVDRKFAEEIARKQRVCALPERGRVKPSGQAVRPNVTETTNHQPRTAATRNVAKQVSCAEAPQHGQTTESQGQRARLQTPHASQAWRGYTVIQNGDSEQRKGAGPKRKRPSNLPPTPPTSALVPKPDLNQGYVPCTGIEATPRHLAHGPFKTPAPLSRPSLDQPEDKRISETPLRTTQHPTSSQTLRPDAYDVPSDSGSSSLPSPNTRQQEECTTLHHATGRLPTKRQRRVVQAVVIDNCQPPKSDVVTNNTGLTRPPTSDQTNFRTQVGSPQRQRPFRQPNHVRGELPPAPEGYSAIPFSVASTPMTDLPPYESLKGSYSSALVDGDEAQRRSLRHVDNRIDYRELTTSTVANPVNAPGDVGKSEVARGKLALVNDARGMDPDRYTTRRPEDNSLQVDETDGRQSEPSDANISHSIENENGEGLVEDNESNAEDDDSAAALPETVFILSPTPEPHPSTRLSASSKKPTPLQCPCHSHSHHAAFLRTLPQDNSTNPDPGNYLPNGLPRMTSARRLRYWPSPERLPDPALRGVYHVTKGTHGGGRRRHDIAPYAFQLDGRPYSEYEIVVFSKDGWDMEGEGDDGDPDYVEGQEPDEDDDDEHEEPTPPPPRDRFTRGYEEGYQDGLHDATAGRCQHTREERDYDSGVEDQVIVLDESDVDDDHENSPPRQHARPSGRLKKERKRKRHSSSAHHRRHSAKRSRHARDDQVNELDETAVDDDDDDDNSPPHQPARTSRKPNKVHKRKRRSSSARHHHQVNEMDENDMDDDHENSTPHRQARTSSKLKRVHKRKRHSSSTHHRRHSAKRSRHARTERSQRHDASTDRGRPSRTESTPTSSDDSE</sequence>
<comment type="caution">
    <text evidence="1">The sequence shown here is derived from an EMBL/GenBank/DDBJ whole genome shotgun (WGS) entry which is preliminary data.</text>
</comment>
<accession>A0ACC3SAK2</accession>
<name>A0ACC3SAK2_9PEZI</name>
<organism evidence="1 2">
    <name type="scientific">Zalaria obscura</name>
    <dbReference type="NCBI Taxonomy" id="2024903"/>
    <lineage>
        <taxon>Eukaryota</taxon>
        <taxon>Fungi</taxon>
        <taxon>Dikarya</taxon>
        <taxon>Ascomycota</taxon>
        <taxon>Pezizomycotina</taxon>
        <taxon>Dothideomycetes</taxon>
        <taxon>Dothideomycetidae</taxon>
        <taxon>Dothideales</taxon>
        <taxon>Zalariaceae</taxon>
        <taxon>Zalaria</taxon>
    </lineage>
</organism>
<dbReference type="Proteomes" id="UP001320706">
    <property type="component" value="Unassembled WGS sequence"/>
</dbReference>
<reference evidence="1" key="1">
    <citation type="submission" date="2024-02" db="EMBL/GenBank/DDBJ databases">
        <title>Metagenome Assembled Genome of Zalaria obscura JY119.</title>
        <authorList>
            <person name="Vighnesh L."/>
            <person name="Jagadeeshwari U."/>
            <person name="Venkata Ramana C."/>
            <person name="Sasikala C."/>
        </authorList>
    </citation>
    <scope>NUCLEOTIDE SEQUENCE</scope>
    <source>
        <strain evidence="1">JY119</strain>
    </source>
</reference>
<dbReference type="EMBL" id="JAMKPW020000026">
    <property type="protein sequence ID" value="KAK8204637.1"/>
    <property type="molecule type" value="Genomic_DNA"/>
</dbReference>
<protein>
    <submittedName>
        <fullName evidence="1">Uncharacterized protein</fullName>
    </submittedName>
</protein>
<gene>
    <name evidence="1" type="ORF">M8818_005077</name>
</gene>
<evidence type="ECO:0000313" key="2">
    <source>
        <dbReference type="Proteomes" id="UP001320706"/>
    </source>
</evidence>
<keyword evidence="2" id="KW-1185">Reference proteome</keyword>
<proteinExistence type="predicted"/>
<evidence type="ECO:0000313" key="1">
    <source>
        <dbReference type="EMBL" id="KAK8204637.1"/>
    </source>
</evidence>